<dbReference type="SUPFAM" id="SSF69279">
    <property type="entry name" value="Phage tail proteins"/>
    <property type="match status" value="1"/>
</dbReference>
<evidence type="ECO:0000313" key="3">
    <source>
        <dbReference type="Proteomes" id="UP000469734"/>
    </source>
</evidence>
<dbReference type="RefSeq" id="WP_161049379.1">
    <property type="nucleotide sequence ID" value="NZ_WWCR01000004.1"/>
</dbReference>
<accession>A0A7X4KEV0</accession>
<dbReference type="NCBIfam" id="TIGR01646">
    <property type="entry name" value="vgr_GE"/>
    <property type="match status" value="1"/>
</dbReference>
<dbReference type="Pfam" id="PF05954">
    <property type="entry name" value="Phage_GPD"/>
    <property type="match status" value="1"/>
</dbReference>
<evidence type="ECO:0000259" key="1">
    <source>
        <dbReference type="Pfam" id="PF04717"/>
    </source>
</evidence>
<feature type="domain" description="Gp5/Type VI secretion system Vgr protein OB-fold" evidence="1">
    <location>
        <begin position="376"/>
        <end position="450"/>
    </location>
</feature>
<dbReference type="InterPro" id="IPR037026">
    <property type="entry name" value="Vgr_OB-fold_dom_sf"/>
</dbReference>
<evidence type="ECO:0000313" key="2">
    <source>
        <dbReference type="EMBL" id="MYM71736.1"/>
    </source>
</evidence>
<dbReference type="EMBL" id="WWCR01000004">
    <property type="protein sequence ID" value="MYM71736.1"/>
    <property type="molecule type" value="Genomic_DNA"/>
</dbReference>
<organism evidence="2 3">
    <name type="scientific">Duganella margarita</name>
    <dbReference type="NCBI Taxonomy" id="2692170"/>
    <lineage>
        <taxon>Bacteria</taxon>
        <taxon>Pseudomonadati</taxon>
        <taxon>Pseudomonadota</taxon>
        <taxon>Betaproteobacteria</taxon>
        <taxon>Burkholderiales</taxon>
        <taxon>Oxalobacteraceae</taxon>
        <taxon>Telluria group</taxon>
        <taxon>Duganella</taxon>
    </lineage>
</organism>
<comment type="caution">
    <text evidence="2">The sequence shown here is derived from an EMBL/GenBank/DDBJ whole genome shotgun (WGS) entry which is preliminary data.</text>
</comment>
<proteinExistence type="predicted"/>
<sequence length="595" mass="62548">MAASPMLDSTGPVSFIITCDGTPMASTVEVISIETRHGANRIPSATITIVDGDMPQGTFPVSDDGSFTPGAVLVISAGYDSVVKPIFTGVVVKHGLKVTGDNDARLVIECRDKALAMTVGRRNANYVDQKDSDLIAALLGSHGLAPTVTATDVTWKELVQYYVSDWDFMMARAEASGLMVTVDAGAVSVQPPDADSAPVLTLTYGMDIMSFEAELDARSQLTQVTGASWDPAAQAIVEKIAKPATLGEQGDISSATLAAVLGVSDYRLQTAATLESAALTAWTKAQQTKAALARIRGRVSFQGSALVKPGVVVELAAAGKHFNGKVLVTSVTHTVTDGNWVTEAEFGMPSYWFTEEYQLQAPGAAGLTGSINGLHIGVVKKLDADPEKQYKIQVSLPLMAAATDGVWARFASFYGSQGFGAFIIPEVGDEVVLGFFNNDPSCPVILGSLYSSKHTPPYELTAENNVKALLTRSKLKMEFDDDKKVITLLTPGNNQIVISDDAKSILLQDQNGNKVELSPTGILLDSPKDITISAKGKVAITAVQNVEVSAQMDVKVTGLNINQSANVGFAAKGAASAELSAAGQTTVKGALVMIN</sequence>
<dbReference type="Proteomes" id="UP000469734">
    <property type="component" value="Unassembled WGS sequence"/>
</dbReference>
<dbReference type="InterPro" id="IPR006533">
    <property type="entry name" value="T6SS_Vgr_RhsGE"/>
</dbReference>
<gene>
    <name evidence="2" type="primary">vgrG</name>
    <name evidence="2" type="ORF">GTP56_05930</name>
</gene>
<dbReference type="Pfam" id="PF04717">
    <property type="entry name" value="Phage_base_V"/>
    <property type="match status" value="1"/>
</dbReference>
<reference evidence="2 3" key="1">
    <citation type="submission" date="2019-12" db="EMBL/GenBank/DDBJ databases">
        <title>Novel species isolated from a subtropical stream in China.</title>
        <authorList>
            <person name="Lu H."/>
        </authorList>
    </citation>
    <scope>NUCLEOTIDE SEQUENCE [LARGE SCALE GENOMIC DNA]</scope>
    <source>
        <strain evidence="2 3">FT134W</strain>
    </source>
</reference>
<dbReference type="InterPro" id="IPR006531">
    <property type="entry name" value="Gp5/Vgr_OB"/>
</dbReference>
<dbReference type="Gene3D" id="2.40.50.230">
    <property type="entry name" value="Gp5 N-terminal domain"/>
    <property type="match status" value="1"/>
</dbReference>
<dbReference type="AlphaFoldDB" id="A0A7X4KEV0"/>
<dbReference type="SUPFAM" id="SSF69255">
    <property type="entry name" value="gp5 N-terminal domain-like"/>
    <property type="match status" value="1"/>
</dbReference>
<name>A0A7X4KEV0_9BURK</name>
<protein>
    <submittedName>
        <fullName evidence="2">Type VI secretion system tip protein VgrG</fullName>
    </submittedName>
</protein>